<dbReference type="PANTHER" id="PTHR22624:SF49">
    <property type="entry name" value="CYSTEINE PROTEASE"/>
    <property type="match status" value="1"/>
</dbReference>
<evidence type="ECO:0000256" key="13">
    <source>
        <dbReference type="RuleBase" id="RU363115"/>
    </source>
</evidence>
<evidence type="ECO:0000259" key="15">
    <source>
        <dbReference type="Pfam" id="PF03416"/>
    </source>
</evidence>
<comment type="caution">
    <text evidence="16">The sequence shown here is derived from an EMBL/GenBank/DDBJ whole genome shotgun (WGS) entry which is preliminary data.</text>
</comment>
<organism evidence="16 17">
    <name type="scientific">Zingiber officinale</name>
    <name type="common">Ginger</name>
    <name type="synonym">Amomum zingiber</name>
    <dbReference type="NCBI Taxonomy" id="94328"/>
    <lineage>
        <taxon>Eukaryota</taxon>
        <taxon>Viridiplantae</taxon>
        <taxon>Streptophyta</taxon>
        <taxon>Embryophyta</taxon>
        <taxon>Tracheophyta</taxon>
        <taxon>Spermatophyta</taxon>
        <taxon>Magnoliopsida</taxon>
        <taxon>Liliopsida</taxon>
        <taxon>Zingiberales</taxon>
        <taxon>Zingiberaceae</taxon>
        <taxon>Zingiber</taxon>
    </lineage>
</organism>
<keyword evidence="8 13" id="KW-0653">Protein transport</keyword>
<evidence type="ECO:0000256" key="2">
    <source>
        <dbReference type="ARBA" id="ARBA00010958"/>
    </source>
</evidence>
<evidence type="ECO:0000256" key="4">
    <source>
        <dbReference type="ARBA" id="ARBA00022490"/>
    </source>
</evidence>
<evidence type="ECO:0000256" key="5">
    <source>
        <dbReference type="ARBA" id="ARBA00022670"/>
    </source>
</evidence>
<dbReference type="GO" id="GO:0019786">
    <property type="term" value="F:protein-phosphatidylethanolamide deconjugating activity"/>
    <property type="evidence" value="ECO:0007669"/>
    <property type="project" value="InterPro"/>
</dbReference>
<accession>A0A8J5L128</accession>
<evidence type="ECO:0000256" key="3">
    <source>
        <dbReference type="ARBA" id="ARBA00022448"/>
    </source>
</evidence>
<comment type="subunit">
    <text evidence="11">Interacts with ATG8.</text>
</comment>
<dbReference type="GO" id="GO:0015031">
    <property type="term" value="P:protein transport"/>
    <property type="evidence" value="ECO:0007669"/>
    <property type="project" value="UniProtKB-KW"/>
</dbReference>
<dbReference type="InterPro" id="IPR038765">
    <property type="entry name" value="Papain-like_cys_pep_sf"/>
</dbReference>
<dbReference type="GO" id="GO:0005737">
    <property type="term" value="C:cytoplasm"/>
    <property type="evidence" value="ECO:0007669"/>
    <property type="project" value="UniProtKB-SubCell"/>
</dbReference>
<comment type="catalytic activity">
    <reaction evidence="10">
        <text>[protein]-C-terminal L-amino acid-glycyl-phosphatidylethanolamide + H2O = [protein]-C-terminal L-amino acid-glycine + a 1,2-diacyl-sn-glycero-3-phosphoethanolamine</text>
        <dbReference type="Rhea" id="RHEA:67548"/>
        <dbReference type="Rhea" id="RHEA-COMP:17323"/>
        <dbReference type="Rhea" id="RHEA-COMP:17324"/>
        <dbReference type="ChEBI" id="CHEBI:15377"/>
        <dbReference type="ChEBI" id="CHEBI:64612"/>
        <dbReference type="ChEBI" id="CHEBI:172940"/>
        <dbReference type="ChEBI" id="CHEBI:172941"/>
    </reaction>
    <physiologicalReaction direction="left-to-right" evidence="10">
        <dbReference type="Rhea" id="RHEA:67549"/>
    </physiologicalReaction>
</comment>
<dbReference type="GO" id="GO:0035973">
    <property type="term" value="P:aggrephagy"/>
    <property type="evidence" value="ECO:0007669"/>
    <property type="project" value="TreeGrafter"/>
</dbReference>
<dbReference type="AlphaFoldDB" id="A0A8J5L128"/>
<dbReference type="EMBL" id="JACMSC010000009">
    <property type="protein sequence ID" value="KAG6506914.1"/>
    <property type="molecule type" value="Genomic_DNA"/>
</dbReference>
<keyword evidence="17" id="KW-1185">Reference proteome</keyword>
<evidence type="ECO:0000256" key="10">
    <source>
        <dbReference type="ARBA" id="ARBA00029362"/>
    </source>
</evidence>
<dbReference type="GO" id="GO:0034727">
    <property type="term" value="P:piecemeal microautophagy of the nucleus"/>
    <property type="evidence" value="ECO:0007669"/>
    <property type="project" value="TreeGrafter"/>
</dbReference>
<gene>
    <name evidence="16" type="ORF">ZIOFF_032246</name>
</gene>
<comment type="function">
    <text evidence="12">Cysteine protease that plays a key role in autophagy by mediating both proteolytic activation and delipidation of ATG8 family proteins. The protease activity is required for proteolytic activation of ATG8 family proteins: cleaves the C-terminal amino acid of ATG8 proteins to reveal a C-terminal glycine. Exposure of the glycine at the C-terminus is essential for ATG8 proteins conjugation to phosphatidylethanolamine (PE) and insertion to membranes, which is necessary for autophagy. In addition to the protease activity, also mediates delipidation of PE-conjugated ATG8 proteins.</text>
</comment>
<dbReference type="Pfam" id="PF03416">
    <property type="entry name" value="Peptidase_C54"/>
    <property type="match status" value="1"/>
</dbReference>
<keyword evidence="3" id="KW-0813">Transport</keyword>
<dbReference type="Proteomes" id="UP000734854">
    <property type="component" value="Unassembled WGS sequence"/>
</dbReference>
<protein>
    <recommendedName>
        <fullName evidence="13">Cysteine protease</fullName>
        <ecNumber evidence="13">3.4.22.-</ecNumber>
    </recommendedName>
</protein>
<keyword evidence="7" id="KW-0788">Thiol protease</keyword>
<evidence type="ECO:0000256" key="9">
    <source>
        <dbReference type="ARBA" id="ARBA00023006"/>
    </source>
</evidence>
<dbReference type="PANTHER" id="PTHR22624">
    <property type="entry name" value="CYSTEINE PROTEASE ATG4"/>
    <property type="match status" value="1"/>
</dbReference>
<dbReference type="InterPro" id="IPR005078">
    <property type="entry name" value="Peptidase_C54"/>
</dbReference>
<evidence type="ECO:0000256" key="11">
    <source>
        <dbReference type="ARBA" id="ARBA00038724"/>
    </source>
</evidence>
<feature type="domain" description="Peptidase C54 catalytic" evidence="15">
    <location>
        <begin position="289"/>
        <end position="479"/>
    </location>
</feature>
<dbReference type="GO" id="GO:0000045">
    <property type="term" value="P:autophagosome assembly"/>
    <property type="evidence" value="ECO:0007669"/>
    <property type="project" value="TreeGrafter"/>
</dbReference>
<name>A0A8J5L128_ZINOF</name>
<evidence type="ECO:0000313" key="16">
    <source>
        <dbReference type="EMBL" id="KAG6506914.1"/>
    </source>
</evidence>
<evidence type="ECO:0000256" key="12">
    <source>
        <dbReference type="ARBA" id="ARBA00045891"/>
    </source>
</evidence>
<reference evidence="16 17" key="1">
    <citation type="submission" date="2020-08" db="EMBL/GenBank/DDBJ databases">
        <title>Plant Genome Project.</title>
        <authorList>
            <person name="Zhang R.-G."/>
        </authorList>
    </citation>
    <scope>NUCLEOTIDE SEQUENCE [LARGE SCALE GENOMIC DNA]</scope>
    <source>
        <tissue evidence="16">Rhizome</tissue>
    </source>
</reference>
<evidence type="ECO:0000256" key="1">
    <source>
        <dbReference type="ARBA" id="ARBA00004496"/>
    </source>
</evidence>
<keyword evidence="6 13" id="KW-0378">Hydrolase</keyword>
<evidence type="ECO:0000256" key="8">
    <source>
        <dbReference type="ARBA" id="ARBA00022927"/>
    </source>
</evidence>
<dbReference type="EC" id="3.4.22.-" evidence="13"/>
<dbReference type="GO" id="GO:0000423">
    <property type="term" value="P:mitophagy"/>
    <property type="evidence" value="ECO:0007669"/>
    <property type="project" value="TreeGrafter"/>
</dbReference>
<proteinExistence type="inferred from homology"/>
<dbReference type="InterPro" id="IPR046792">
    <property type="entry name" value="Peptidase_C54_cat"/>
</dbReference>
<keyword evidence="4 13" id="KW-0963">Cytoplasm</keyword>
<evidence type="ECO:0000256" key="14">
    <source>
        <dbReference type="SAM" id="MobiDB-lite"/>
    </source>
</evidence>
<evidence type="ECO:0000256" key="6">
    <source>
        <dbReference type="ARBA" id="ARBA00022801"/>
    </source>
</evidence>
<dbReference type="GO" id="GO:0004197">
    <property type="term" value="F:cysteine-type endopeptidase activity"/>
    <property type="evidence" value="ECO:0007669"/>
    <property type="project" value="TreeGrafter"/>
</dbReference>
<evidence type="ECO:0000256" key="7">
    <source>
        <dbReference type="ARBA" id="ARBA00022807"/>
    </source>
</evidence>
<comment type="similarity">
    <text evidence="2 13">Belongs to the peptidase C54 family.</text>
</comment>
<dbReference type="SUPFAM" id="SSF54001">
    <property type="entry name" value="Cysteine proteinases"/>
    <property type="match status" value="1"/>
</dbReference>
<evidence type="ECO:0000313" key="17">
    <source>
        <dbReference type="Proteomes" id="UP000734854"/>
    </source>
</evidence>
<keyword evidence="9 13" id="KW-0072">Autophagy</keyword>
<sequence>MWGGSQKRKTSLDVGREPEEEDRLISSSDTIFSFSSSECGNSKQTLVAWRGDPRRLARRPSSPGEATCGAAVREEIINRLPLSFSLLAVEREEPGYIAKRKGKKKSANATLYAIKEERRVSETQARRTKIVCCGAPVRFCCGAAHSLHPSWQDNLRRADMANSTSSGAAIFLLPPSPCVAPLLPLRIPSSLTEARRKQSRPPLLVVKQSRLPLSPKLVAKQSALLSSSRSRAASLSRRSLSRNRAALLSSSRRRGTSLSRRSSSRSRAALLYSSRSSLAARLLPYDLWYLEILHLFGDSSSCAFSIHNLLEARKAYGLVAGSWLAPYAMCRTWEMIINTSKEQYDHEKRKQRFPMVLYIVSGDKDGEQGGAPVVCIDVAARLCHDFNKGQQDWAPILLLVPLVLGLEKINPRYIPLLWEMFAFPQCLGILGGKPGASTYTDGVQDEKALYLDPHEVQSAVDIKMDDQEADCSSYHCRYFVSSTCIFEHVPFPSQVAHLRHKSCDRSIIGHWVLLQRQGLVDAVVIRHSFNKNLDSFLFAEFQHYADDFEDSVRIPPSLQTSQVEHLCIVFHPASKELGIQQHLALSSWSWTSPWPLELQHIYKHH</sequence>
<comment type="subcellular location">
    <subcellularLocation>
        <location evidence="1 13">Cytoplasm</location>
    </subcellularLocation>
</comment>
<keyword evidence="5 13" id="KW-0645">Protease</keyword>
<feature type="region of interest" description="Disordered" evidence="14">
    <location>
        <begin position="1"/>
        <end position="25"/>
    </location>
</feature>
<dbReference type="GO" id="GO:0016485">
    <property type="term" value="P:protein processing"/>
    <property type="evidence" value="ECO:0007669"/>
    <property type="project" value="TreeGrafter"/>
</dbReference>